<evidence type="ECO:0000256" key="2">
    <source>
        <dbReference type="ARBA" id="ARBA00009374"/>
    </source>
</evidence>
<evidence type="ECO:0000256" key="3">
    <source>
        <dbReference type="ARBA" id="ARBA00022490"/>
    </source>
</evidence>
<dbReference type="AlphaFoldDB" id="A0A8J5SB08"/>
<reference evidence="8" key="2">
    <citation type="submission" date="2021-02" db="EMBL/GenBank/DDBJ databases">
        <authorList>
            <person name="Kimball J.A."/>
            <person name="Haas M.W."/>
            <person name="Macchietto M."/>
            <person name="Kono T."/>
            <person name="Duquette J."/>
            <person name="Shao M."/>
        </authorList>
    </citation>
    <scope>NUCLEOTIDE SEQUENCE</scope>
    <source>
        <tissue evidence="8">Fresh leaf tissue</tissue>
    </source>
</reference>
<feature type="zinc finger region" description="FLZ-type" evidence="5">
    <location>
        <begin position="77"/>
        <end position="121"/>
    </location>
</feature>
<feature type="region of interest" description="Disordered" evidence="6">
    <location>
        <begin position="134"/>
        <end position="159"/>
    </location>
</feature>
<organism evidence="8 9">
    <name type="scientific">Zizania palustris</name>
    <name type="common">Northern wild rice</name>
    <dbReference type="NCBI Taxonomy" id="103762"/>
    <lineage>
        <taxon>Eukaryota</taxon>
        <taxon>Viridiplantae</taxon>
        <taxon>Streptophyta</taxon>
        <taxon>Embryophyta</taxon>
        <taxon>Tracheophyta</taxon>
        <taxon>Spermatophyta</taxon>
        <taxon>Magnoliopsida</taxon>
        <taxon>Liliopsida</taxon>
        <taxon>Poales</taxon>
        <taxon>Poaceae</taxon>
        <taxon>BOP clade</taxon>
        <taxon>Oryzoideae</taxon>
        <taxon>Oryzeae</taxon>
        <taxon>Zizaniinae</taxon>
        <taxon>Zizania</taxon>
    </lineage>
</organism>
<evidence type="ECO:0000256" key="5">
    <source>
        <dbReference type="PROSITE-ProRule" id="PRU01131"/>
    </source>
</evidence>
<keyword evidence="9" id="KW-1185">Reference proteome</keyword>
<evidence type="ECO:0000313" key="8">
    <source>
        <dbReference type="EMBL" id="KAG8072416.1"/>
    </source>
</evidence>
<evidence type="ECO:0000256" key="1">
    <source>
        <dbReference type="ARBA" id="ARBA00004496"/>
    </source>
</evidence>
<accession>A0A8J5SB08</accession>
<protein>
    <recommendedName>
        <fullName evidence="7">FLZ-type domain-containing protein</fullName>
    </recommendedName>
</protein>
<dbReference type="GO" id="GO:0005737">
    <property type="term" value="C:cytoplasm"/>
    <property type="evidence" value="ECO:0007669"/>
    <property type="project" value="UniProtKB-SubCell"/>
</dbReference>
<comment type="caution">
    <text evidence="8">The sequence shown here is derived from an EMBL/GenBank/DDBJ whole genome shotgun (WGS) entry which is preliminary data.</text>
</comment>
<evidence type="ECO:0000313" key="9">
    <source>
        <dbReference type="Proteomes" id="UP000729402"/>
    </source>
</evidence>
<keyword evidence="3" id="KW-0963">Cytoplasm</keyword>
<feature type="domain" description="FLZ-type" evidence="7">
    <location>
        <begin position="77"/>
        <end position="121"/>
    </location>
</feature>
<evidence type="ECO:0000256" key="6">
    <source>
        <dbReference type="SAM" id="MobiDB-lite"/>
    </source>
</evidence>
<dbReference type="PROSITE" id="PS51795">
    <property type="entry name" value="ZF_FLZ"/>
    <property type="match status" value="1"/>
</dbReference>
<dbReference type="PANTHER" id="PTHR33059:SF104">
    <property type="entry name" value="OS02G0751300 PROTEIN"/>
    <property type="match status" value="1"/>
</dbReference>
<reference evidence="8" key="1">
    <citation type="journal article" date="2021" name="bioRxiv">
        <title>Whole Genome Assembly and Annotation of Northern Wild Rice, Zizania palustris L., Supports a Whole Genome Duplication in the Zizania Genus.</title>
        <authorList>
            <person name="Haas M."/>
            <person name="Kono T."/>
            <person name="Macchietto M."/>
            <person name="Millas R."/>
            <person name="McGilp L."/>
            <person name="Shao M."/>
            <person name="Duquette J."/>
            <person name="Hirsch C.N."/>
            <person name="Kimball J."/>
        </authorList>
    </citation>
    <scope>NUCLEOTIDE SEQUENCE</scope>
    <source>
        <tissue evidence="8">Fresh leaf tissue</tissue>
    </source>
</reference>
<dbReference type="Proteomes" id="UP000729402">
    <property type="component" value="Unassembled WGS sequence"/>
</dbReference>
<dbReference type="InterPro" id="IPR007650">
    <property type="entry name" value="Zf-FLZ_dom"/>
</dbReference>
<gene>
    <name evidence="8" type="ORF">GUJ93_ZPchr0006g44343</name>
</gene>
<feature type="region of interest" description="Disordered" evidence="6">
    <location>
        <begin position="29"/>
        <end position="49"/>
    </location>
</feature>
<evidence type="ECO:0000256" key="4">
    <source>
        <dbReference type="ARBA" id="ARBA00022723"/>
    </source>
</evidence>
<dbReference type="GO" id="GO:0046872">
    <property type="term" value="F:metal ion binding"/>
    <property type="evidence" value="ECO:0007669"/>
    <property type="project" value="UniProtKB-KW"/>
</dbReference>
<comment type="subcellular location">
    <subcellularLocation>
        <location evidence="1">Cytoplasm</location>
    </subcellularLocation>
</comment>
<dbReference type="Pfam" id="PF04570">
    <property type="entry name" value="zf-FLZ"/>
    <property type="match status" value="1"/>
</dbReference>
<evidence type="ECO:0000259" key="7">
    <source>
        <dbReference type="PROSITE" id="PS51795"/>
    </source>
</evidence>
<dbReference type="PANTHER" id="PTHR33059">
    <property type="entry name" value="FCS-LIKE ZINC FINGER 5"/>
    <property type="match status" value="1"/>
</dbReference>
<dbReference type="EMBL" id="JAAALK010000283">
    <property type="protein sequence ID" value="KAG8072416.1"/>
    <property type="molecule type" value="Genomic_DNA"/>
</dbReference>
<sequence>MSGKMLGKRQRSQGTMLLTPSMASVLSAAKQGRRAAGGQGHAPSAALPAGSAGMGAGGGLHVQREGPGYLAEVDTAAFLKNCGLCNVALGPGKDTYIYKGEVAFCSEECREVVIMDDERDEQICTFVSIKDTTPSAVSGGASGSDQSGSSGGETTVAAA</sequence>
<name>A0A8J5SB08_ZIZPA</name>
<comment type="similarity">
    <text evidence="2">Belongs to the FLZ family.</text>
</comment>
<dbReference type="OrthoDB" id="1925036at2759"/>
<proteinExistence type="inferred from homology"/>
<keyword evidence="4" id="KW-0479">Metal-binding</keyword>